<feature type="domain" description="Mitochondria-eating protein C-terminal" evidence="1">
    <location>
        <begin position="10"/>
        <end position="104"/>
    </location>
</feature>
<reference evidence="2" key="2">
    <citation type="submission" date="2020-11" db="EMBL/GenBank/DDBJ databases">
        <authorList>
            <person name="McCartney M.A."/>
            <person name="Auch B."/>
            <person name="Kono T."/>
            <person name="Mallez S."/>
            <person name="Becker A."/>
            <person name="Gohl D.M."/>
            <person name="Silverstein K.A.T."/>
            <person name="Koren S."/>
            <person name="Bechman K.B."/>
            <person name="Herman A."/>
            <person name="Abrahante J.E."/>
            <person name="Garbe J."/>
        </authorList>
    </citation>
    <scope>NUCLEOTIDE SEQUENCE</scope>
    <source>
        <strain evidence="2">Duluth1</strain>
        <tissue evidence="2">Whole animal</tissue>
    </source>
</reference>
<reference evidence="2" key="1">
    <citation type="journal article" date="2019" name="bioRxiv">
        <title>The Genome of the Zebra Mussel, Dreissena polymorpha: A Resource for Invasive Species Research.</title>
        <authorList>
            <person name="McCartney M.A."/>
            <person name="Auch B."/>
            <person name="Kono T."/>
            <person name="Mallez S."/>
            <person name="Zhang Y."/>
            <person name="Obille A."/>
            <person name="Becker A."/>
            <person name="Abrahante J.E."/>
            <person name="Garbe J."/>
            <person name="Badalamenti J.P."/>
            <person name="Herman A."/>
            <person name="Mangelson H."/>
            <person name="Liachko I."/>
            <person name="Sullivan S."/>
            <person name="Sone E.D."/>
            <person name="Koren S."/>
            <person name="Silverstein K.A.T."/>
            <person name="Beckman K.B."/>
            <person name="Gohl D.M."/>
        </authorList>
    </citation>
    <scope>NUCLEOTIDE SEQUENCE</scope>
    <source>
        <strain evidence="2">Duluth1</strain>
        <tissue evidence="2">Whole animal</tissue>
    </source>
</reference>
<evidence type="ECO:0000259" key="1">
    <source>
        <dbReference type="Pfam" id="PF16026"/>
    </source>
</evidence>
<comment type="caution">
    <text evidence="2">The sequence shown here is derived from an EMBL/GenBank/DDBJ whole genome shotgun (WGS) entry which is preliminary data.</text>
</comment>
<name>A0A9D4KH88_DREPO</name>
<dbReference type="EMBL" id="JAIWYP010000004">
    <property type="protein sequence ID" value="KAH3839870.1"/>
    <property type="molecule type" value="Genomic_DNA"/>
</dbReference>
<protein>
    <recommendedName>
        <fullName evidence="1">Mitochondria-eating protein C-terminal domain-containing protein</fullName>
    </recommendedName>
</protein>
<sequence length="121" mass="13771">MRSSTTEQTVDTLFLAFQQSFKDNIVIHKFAKTIPTFVRDCIRACWLMNLHEPALVALNNIAHGTDFDSNKYEIYTKEGNTVYYMVWPAILLHEGGPVLAKGVVECIPSHKRSTPSRQTKQ</sequence>
<evidence type="ECO:0000313" key="2">
    <source>
        <dbReference type="EMBL" id="KAH3839870.1"/>
    </source>
</evidence>
<dbReference type="Pfam" id="PF16026">
    <property type="entry name" value="MIEAP"/>
    <property type="match status" value="1"/>
</dbReference>
<accession>A0A9D4KH88</accession>
<dbReference type="AlphaFoldDB" id="A0A9D4KH88"/>
<dbReference type="Proteomes" id="UP000828390">
    <property type="component" value="Unassembled WGS sequence"/>
</dbReference>
<evidence type="ECO:0000313" key="3">
    <source>
        <dbReference type="Proteomes" id="UP000828390"/>
    </source>
</evidence>
<keyword evidence="3" id="KW-1185">Reference proteome</keyword>
<organism evidence="2 3">
    <name type="scientific">Dreissena polymorpha</name>
    <name type="common">Zebra mussel</name>
    <name type="synonym">Mytilus polymorpha</name>
    <dbReference type="NCBI Taxonomy" id="45954"/>
    <lineage>
        <taxon>Eukaryota</taxon>
        <taxon>Metazoa</taxon>
        <taxon>Spiralia</taxon>
        <taxon>Lophotrochozoa</taxon>
        <taxon>Mollusca</taxon>
        <taxon>Bivalvia</taxon>
        <taxon>Autobranchia</taxon>
        <taxon>Heteroconchia</taxon>
        <taxon>Euheterodonta</taxon>
        <taxon>Imparidentia</taxon>
        <taxon>Neoheterodontei</taxon>
        <taxon>Myida</taxon>
        <taxon>Dreissenoidea</taxon>
        <taxon>Dreissenidae</taxon>
        <taxon>Dreissena</taxon>
    </lineage>
</organism>
<dbReference type="InterPro" id="IPR031981">
    <property type="entry name" value="MIEAP_C"/>
</dbReference>
<proteinExistence type="predicted"/>
<gene>
    <name evidence="2" type="ORF">DPMN_113308</name>
</gene>